<feature type="region of interest" description="Disordered" evidence="8">
    <location>
        <begin position="62"/>
        <end position="84"/>
    </location>
</feature>
<dbReference type="AlphaFoldDB" id="A0A0A8L2Q0"/>
<evidence type="ECO:0000256" key="2">
    <source>
        <dbReference type="ARBA" id="ARBA00004584"/>
    </source>
</evidence>
<evidence type="ECO:0000256" key="3">
    <source>
        <dbReference type="ARBA" id="ARBA00007321"/>
    </source>
</evidence>
<feature type="coiled-coil region" evidence="7">
    <location>
        <begin position="4"/>
        <end position="31"/>
    </location>
</feature>
<keyword evidence="7" id="KW-0175">Coiled coil</keyword>
<evidence type="ECO:0000256" key="4">
    <source>
        <dbReference type="ARBA" id="ARBA00022454"/>
    </source>
</evidence>
<dbReference type="CDD" id="cd23834">
    <property type="entry name" value="DRWD-C_Mcm21"/>
    <property type="match status" value="1"/>
</dbReference>
<sequence length="297" mass="33763">MNDLEAVQQDIVALEREIQNIKSQIADATSNATKDEVIVPDVYRQFLSENINFSNLLGDGKRTNAPLNGSPTKPSTNTGPNSNLIQGIDSSVRSNFDVSSLQREVAGFNSITDFVQWENSVRLIGISLFPINYDNVEFMGIRLEPFDEINLKYDQPFYIILKPSAKAPGIQELYKHNLPKYINIHQYWEFFTRGTDTSDVNVMKFANACYKHLLKVHCRVQFFQKLDKNSQYDNLYSLLQIDSMGLNVSFRLGADIIKIKTDDSNDEIVECSVNDVNNMSLLGSIYSLPNKFDLIHK</sequence>
<feature type="compositionally biased region" description="Polar residues" evidence="8">
    <location>
        <begin position="65"/>
        <end position="84"/>
    </location>
</feature>
<keyword evidence="4" id="KW-0158">Chromosome</keyword>
<comment type="subcellular location">
    <subcellularLocation>
        <location evidence="2">Chromosome</location>
        <location evidence="2">Centromere</location>
    </subcellularLocation>
    <subcellularLocation>
        <location evidence="1">Nucleus</location>
    </subcellularLocation>
</comment>
<name>A0A0A8L2Q0_9SACH</name>
<evidence type="ECO:0000313" key="9">
    <source>
        <dbReference type="EMBL" id="CDO93293.1"/>
    </source>
</evidence>
<evidence type="ECO:0000313" key="10">
    <source>
        <dbReference type="Proteomes" id="UP000031516"/>
    </source>
</evidence>
<keyword evidence="10" id="KW-1185">Reference proteome</keyword>
<evidence type="ECO:0000256" key="6">
    <source>
        <dbReference type="ARBA" id="ARBA00023328"/>
    </source>
</evidence>
<dbReference type="OrthoDB" id="10050372at2759"/>
<comment type="similarity">
    <text evidence="3">Belongs to the CENP-O/MCM21 family.</text>
</comment>
<accession>A0A0A8L2Q0</accession>
<gene>
    <name evidence="9" type="ORF">KLDO_g1595A</name>
</gene>
<evidence type="ECO:0000256" key="1">
    <source>
        <dbReference type="ARBA" id="ARBA00004123"/>
    </source>
</evidence>
<protein>
    <submittedName>
        <fullName evidence="9">WGS project CCBQ000000000 data, contig 00009</fullName>
    </submittedName>
</protein>
<proteinExistence type="inferred from homology"/>
<comment type="caution">
    <text evidence="9">The sequence shown here is derived from an EMBL/GenBank/DDBJ whole genome shotgun (WGS) entry which is preliminary data.</text>
</comment>
<dbReference type="GO" id="GO:0000776">
    <property type="term" value="C:kinetochore"/>
    <property type="evidence" value="ECO:0007669"/>
    <property type="project" value="InterPro"/>
</dbReference>
<keyword evidence="5" id="KW-0539">Nucleus</keyword>
<evidence type="ECO:0000256" key="8">
    <source>
        <dbReference type="SAM" id="MobiDB-lite"/>
    </source>
</evidence>
<dbReference type="InterPro" id="IPR018464">
    <property type="entry name" value="CENP-O"/>
</dbReference>
<dbReference type="GO" id="GO:0005634">
    <property type="term" value="C:nucleus"/>
    <property type="evidence" value="ECO:0007669"/>
    <property type="project" value="UniProtKB-SubCell"/>
</dbReference>
<dbReference type="EMBL" id="CCBQ010000022">
    <property type="protein sequence ID" value="CDO93293.1"/>
    <property type="molecule type" value="Genomic_DNA"/>
</dbReference>
<reference evidence="9 10" key="1">
    <citation type="submission" date="2014-03" db="EMBL/GenBank/DDBJ databases">
        <title>The genome of Kluyveromyces dobzhanskii.</title>
        <authorList>
            <person name="Nystedt B."/>
            <person name="Astrom S."/>
        </authorList>
    </citation>
    <scope>NUCLEOTIDE SEQUENCE [LARGE SCALE GENOMIC DNA]</scope>
    <source>
        <strain evidence="9 10">CBS 2104</strain>
    </source>
</reference>
<dbReference type="Proteomes" id="UP000031516">
    <property type="component" value="Unassembled WGS sequence"/>
</dbReference>
<evidence type="ECO:0000256" key="7">
    <source>
        <dbReference type="SAM" id="Coils"/>
    </source>
</evidence>
<evidence type="ECO:0000256" key="5">
    <source>
        <dbReference type="ARBA" id="ARBA00023242"/>
    </source>
</evidence>
<organism evidence="9 10">
    <name type="scientific">Kluyveromyces dobzhanskii CBS 2104</name>
    <dbReference type="NCBI Taxonomy" id="1427455"/>
    <lineage>
        <taxon>Eukaryota</taxon>
        <taxon>Fungi</taxon>
        <taxon>Dikarya</taxon>
        <taxon>Ascomycota</taxon>
        <taxon>Saccharomycotina</taxon>
        <taxon>Saccharomycetes</taxon>
        <taxon>Saccharomycetales</taxon>
        <taxon>Saccharomycetaceae</taxon>
        <taxon>Kluyveromyces</taxon>
    </lineage>
</organism>
<keyword evidence="6" id="KW-0137">Centromere</keyword>
<dbReference type="Pfam" id="PF09496">
    <property type="entry name" value="CENP-O"/>
    <property type="match status" value="1"/>
</dbReference>